<dbReference type="EMBL" id="JAVEPI010000004">
    <property type="protein sequence ID" value="KAK1441999.1"/>
    <property type="molecule type" value="Genomic_DNA"/>
</dbReference>
<feature type="region of interest" description="Disordered" evidence="1">
    <location>
        <begin position="804"/>
        <end position="838"/>
    </location>
</feature>
<dbReference type="InterPro" id="IPR011989">
    <property type="entry name" value="ARM-like"/>
</dbReference>
<feature type="domain" description="TOG" evidence="2">
    <location>
        <begin position="413"/>
        <end position="636"/>
    </location>
</feature>
<accession>A0AAD8LJI8</accession>
<organism evidence="3 4">
    <name type="scientific">Babesia gibsoni</name>
    <dbReference type="NCBI Taxonomy" id="33632"/>
    <lineage>
        <taxon>Eukaryota</taxon>
        <taxon>Sar</taxon>
        <taxon>Alveolata</taxon>
        <taxon>Apicomplexa</taxon>
        <taxon>Aconoidasida</taxon>
        <taxon>Piroplasmida</taxon>
        <taxon>Babesiidae</taxon>
        <taxon>Babesia</taxon>
    </lineage>
</organism>
<comment type="caution">
    <text evidence="3">The sequence shown here is derived from an EMBL/GenBank/DDBJ whole genome shotgun (WGS) entry which is preliminary data.</text>
</comment>
<feature type="compositionally biased region" description="Basic and acidic residues" evidence="1">
    <location>
        <begin position="758"/>
        <end position="771"/>
    </location>
</feature>
<feature type="region of interest" description="Disordered" evidence="1">
    <location>
        <begin position="1032"/>
        <end position="1093"/>
    </location>
</feature>
<gene>
    <name evidence="3" type="ORF">BgAZ_400290</name>
</gene>
<proteinExistence type="predicted"/>
<dbReference type="SMART" id="SM01349">
    <property type="entry name" value="TOG"/>
    <property type="match status" value="1"/>
</dbReference>
<reference evidence="3" key="1">
    <citation type="submission" date="2023-08" db="EMBL/GenBank/DDBJ databases">
        <title>Draft sequence of the Babesia gibsoni genome.</title>
        <authorList>
            <person name="Yamagishi J.Y."/>
            <person name="Xuan X.X."/>
        </authorList>
    </citation>
    <scope>NUCLEOTIDE SEQUENCE</scope>
    <source>
        <strain evidence="3">Azabu</strain>
    </source>
</reference>
<feature type="compositionally biased region" description="Polar residues" evidence="1">
    <location>
        <begin position="811"/>
        <end position="823"/>
    </location>
</feature>
<feature type="compositionally biased region" description="Basic and acidic residues" evidence="1">
    <location>
        <begin position="665"/>
        <end position="688"/>
    </location>
</feature>
<evidence type="ECO:0000256" key="1">
    <source>
        <dbReference type="SAM" id="MobiDB-lite"/>
    </source>
</evidence>
<dbReference type="InterPro" id="IPR016024">
    <property type="entry name" value="ARM-type_fold"/>
</dbReference>
<keyword evidence="4" id="KW-1185">Reference proteome</keyword>
<feature type="compositionally biased region" description="Basic and acidic residues" evidence="1">
    <location>
        <begin position="1039"/>
        <end position="1052"/>
    </location>
</feature>
<feature type="compositionally biased region" description="Basic and acidic residues" evidence="1">
    <location>
        <begin position="1064"/>
        <end position="1076"/>
    </location>
</feature>
<dbReference type="Proteomes" id="UP001230268">
    <property type="component" value="Unassembled WGS sequence"/>
</dbReference>
<feature type="region of interest" description="Disordered" evidence="1">
    <location>
        <begin position="381"/>
        <end position="401"/>
    </location>
</feature>
<evidence type="ECO:0000313" key="4">
    <source>
        <dbReference type="Proteomes" id="UP001230268"/>
    </source>
</evidence>
<protein>
    <recommendedName>
        <fullName evidence="2">TOG domain-containing protein</fullName>
    </recommendedName>
</protein>
<name>A0AAD8LJI8_BABGI</name>
<evidence type="ECO:0000259" key="2">
    <source>
        <dbReference type="SMART" id="SM01349"/>
    </source>
</evidence>
<feature type="region of interest" description="Disordered" evidence="1">
    <location>
        <begin position="751"/>
        <end position="771"/>
    </location>
</feature>
<dbReference type="Gene3D" id="1.25.10.10">
    <property type="entry name" value="Leucine-rich Repeat Variant"/>
    <property type="match status" value="1"/>
</dbReference>
<feature type="compositionally biased region" description="Polar residues" evidence="1">
    <location>
        <begin position="1077"/>
        <end position="1093"/>
    </location>
</feature>
<feature type="region of interest" description="Disordered" evidence="1">
    <location>
        <begin position="624"/>
        <end position="688"/>
    </location>
</feature>
<dbReference type="SUPFAM" id="SSF48371">
    <property type="entry name" value="ARM repeat"/>
    <property type="match status" value="1"/>
</dbReference>
<dbReference type="InterPro" id="IPR034085">
    <property type="entry name" value="TOG"/>
</dbReference>
<feature type="region of interest" description="Disordered" evidence="1">
    <location>
        <begin position="704"/>
        <end position="730"/>
    </location>
</feature>
<feature type="compositionally biased region" description="Polar residues" evidence="1">
    <location>
        <begin position="715"/>
        <end position="728"/>
    </location>
</feature>
<evidence type="ECO:0000313" key="3">
    <source>
        <dbReference type="EMBL" id="KAK1441999.1"/>
    </source>
</evidence>
<sequence>MAAQINIKSEAVSVALPTRLPDPAELMCRKLKLRPTLSLSELVYGTDVERAEKIQLYTLRLAECHQSERCDLASDGEVFCELLRTGSTPLQVLVCELLTAYIKALNVDVLVTDNEEGIRSAAEIYAFYTLIHDAVVKHALPNLRAGEQVSVFLCNVISTCSSRLVFTNIVNLFASSVKALLPGQVDGEMQAEVARQIIGIMKTLFHLTKAFGAPPAPSKELCDIASYVICATRAHLCRLYSYNVIAFLLRKVSDKDAVQKALPTLTEAQVNQVIALLKEANHLQDTCEWSFQYMVALPVEQFATPMKPDFSRATPPLETKPMVSPPKEVLNNEHNISTPIEMEKNGVDSNKTAVASTVGENSYASTIRMGDTKKTPTIQTNRAEVKTREQPVVTPTKKESTGANTFKQEWVRMLVTQFSNSGPAKNTAEYDREAWKAKSQVLTNVVEQIERLPGKFNAGQGTGQLINVLENILKNESAIPIISTTLRFIALLLEKLDDNLTKAAKTTYLFDLVYERLKDSNNKVQSAAIACVAWMITRSDGSINVEPIKKALSHNSPFARIAMCSIISGSTELPENACNIAVDLQGVKCHLKPMIDALLTDKNVKVRNAAVECSKALENPGAVKARVKSTPAKPTIADTPTHRPLVRRHGGGKKEDLAPTGEAVEGGKKEKVDKEAADSGAEEQKVDKAPTKRRLVRRFLKGFPRKKNKPHNEDTVASETRQVGNGNENPVDMQVDAAPTQTSPEIIVDEPSQSDTVPHYEAKKEDAISEEGRGTPAFIEETSEVNQQPSPDVQQRPSVTVMETEVHQPPENATDNKTPQTRDAGSIPEIDSEPSPTELALRTHIPESILSKIAKRGPFRRCLPDGLFELWAWIQDNLEVATTCETQILMFVSECTNGFREMSKTGKAAVYSFLEDFVKKDLSQESLEILVKELVSNIGNQKMVPILTNAISRSNVNDSVVKLLECNKVAECDDVYAAVLKIVHNEIVANGVGNLSESTVEAITRYCSDLQRYESDVSQLADNIITLLTNIEEEPVEQEPERSSVEIHKEGTDDTTPLPTEPVSDVKHEADAEKSPEVSQESTEQQVSYSQDTVVPQVEPDLTDSTVLPETEMIPPDEGCVEEVSPKVSVPVESMPLMEVEETMDTDTVEATIDVPMEGVLDELPAASPEDQPANEDMHCDVGVSPIIHLVKETVETQVSPIVILAPTVEEDIVERPPTLISADQLPSSNEESHKEYEEAEDLHVTIVRTLGISRMETVAIETTPHNATAEENLVTARFSERFDEEEEEEYGHYPQEGLKDMEYKCTLVSGMTEQTAKEQLEAEVCEKAAILQQTKLDTCEIGNNMLPEALDVVLPNVIHVNEVAMDTSSPAEALINVSLDSTGNRRPSPFACSLAAASARSSISKILTDSIKSKGLEPSFESSELLERYMKLVETIISDCSYIASFCFLSNYQDYRVLLPSLQDEGMVESCTERAQRILENLTILPDRKIIQIMSPFLLDVCHVSILRLCREVESLPQHSARSDIVVEAIVYLIELFTIASGKLYGQALLLYCAVVIHCLALPKYCFQRNIKLYNGLSRLISVNALEQHTDVIARLLVVSLELSAQSLRRGDGGRILMAMLRLTKILQSQITIQLRENGVLSAVSRTELRKSNYTYVSLLLECLRGSTCKSTLEPRLHDAVHHANALLHSLSEVET</sequence>